<gene>
    <name evidence="1" type="primary">CNTD1</name>
</gene>
<dbReference type="PANTHER" id="PTHR21615:SF2">
    <property type="entry name" value="CYCLIN N-TERMINAL DOMAIN-CONTAINING PROTEIN 1"/>
    <property type="match status" value="1"/>
</dbReference>
<evidence type="ECO:0000313" key="2">
    <source>
        <dbReference type="Proteomes" id="UP000694416"/>
    </source>
</evidence>
<evidence type="ECO:0000313" key="1">
    <source>
        <dbReference type="Ensembl" id="ENSPTEP00000017109.1"/>
    </source>
</evidence>
<dbReference type="InterPro" id="IPR036915">
    <property type="entry name" value="Cyclin-like_sf"/>
</dbReference>
<name>A0A8C9H788_9PRIM</name>
<dbReference type="AlphaFoldDB" id="A0A8C9H788"/>
<proteinExistence type="predicted"/>
<dbReference type="GO" id="GO:0007131">
    <property type="term" value="P:reciprocal meiotic recombination"/>
    <property type="evidence" value="ECO:0007669"/>
    <property type="project" value="TreeGrafter"/>
</dbReference>
<dbReference type="Gene3D" id="1.10.472.10">
    <property type="entry name" value="Cyclin-like"/>
    <property type="match status" value="1"/>
</dbReference>
<dbReference type="PANTHER" id="PTHR21615">
    <property type="entry name" value="CYCLIN N-TERMINAL DOMAIN-CONTAINING PROTEIN 1"/>
    <property type="match status" value="1"/>
</dbReference>
<dbReference type="Ensembl" id="ENSPTET00000025273.1">
    <property type="protein sequence ID" value="ENSPTEP00000017109.1"/>
    <property type="gene ID" value="ENSPTEG00000018657.1"/>
</dbReference>
<accession>A0A8C9H788</accession>
<dbReference type="SUPFAM" id="SSF47954">
    <property type="entry name" value="Cyclin-like"/>
    <property type="match status" value="1"/>
</dbReference>
<dbReference type="CDD" id="cd20541">
    <property type="entry name" value="CYCLIN_CNTD1"/>
    <property type="match status" value="1"/>
</dbReference>
<sequence>MLPLLSSRCRRAGLAGNSSPGPLQWTLGVVVRVPFPRLNRGSRAHGMDAGEFVFLLSEQWCLEKSVSYQAVEILERFMVKQAENIYRQATIQPRDNNRESQKWRALKQQLVNKFTLRLVSCVQLASKLSFQNKIISNITVLNFLQALGYLHTKEELLESELDVLKSLNFQINLPTPLAYVEMLLEVLGYNGCLVPAMRLHATCLTLLDLVYLLHEPIYESLLRASIENSTPSQLQGEKFISVKEDFMLLAVGIIAASAFIQNHECWSQVCTTKQDQHGKNSFNRKHFTHQLKENRRQPTEVPRPRIRISVQDLRGKNLG</sequence>
<reference evidence="1" key="2">
    <citation type="submission" date="2025-09" db="UniProtKB">
        <authorList>
            <consortium name="Ensembl"/>
        </authorList>
    </citation>
    <scope>IDENTIFICATION</scope>
</reference>
<reference evidence="1" key="1">
    <citation type="submission" date="2025-08" db="UniProtKB">
        <authorList>
            <consortium name="Ensembl"/>
        </authorList>
    </citation>
    <scope>IDENTIFICATION</scope>
</reference>
<organism evidence="1 2">
    <name type="scientific">Piliocolobus tephrosceles</name>
    <name type="common">Ugandan red Colobus</name>
    <dbReference type="NCBI Taxonomy" id="591936"/>
    <lineage>
        <taxon>Eukaryota</taxon>
        <taxon>Metazoa</taxon>
        <taxon>Chordata</taxon>
        <taxon>Craniata</taxon>
        <taxon>Vertebrata</taxon>
        <taxon>Euteleostomi</taxon>
        <taxon>Mammalia</taxon>
        <taxon>Eutheria</taxon>
        <taxon>Euarchontoglires</taxon>
        <taxon>Primates</taxon>
        <taxon>Haplorrhini</taxon>
        <taxon>Catarrhini</taxon>
        <taxon>Cercopithecidae</taxon>
        <taxon>Colobinae</taxon>
        <taxon>Piliocolobus</taxon>
    </lineage>
</organism>
<dbReference type="Proteomes" id="UP000694416">
    <property type="component" value="Unplaced"/>
</dbReference>
<protein>
    <submittedName>
        <fullName evidence="1">Cyclin N-terminal domain containing 1</fullName>
    </submittedName>
</protein>
<keyword evidence="2" id="KW-1185">Reference proteome</keyword>
<dbReference type="GO" id="GO:0035861">
    <property type="term" value="C:site of double-strand break"/>
    <property type="evidence" value="ECO:0007669"/>
    <property type="project" value="TreeGrafter"/>
</dbReference>